<comment type="caution">
    <text evidence="1">The sequence shown here is derived from an EMBL/GenBank/DDBJ whole genome shotgun (WGS) entry which is preliminary data.</text>
</comment>
<evidence type="ECO:0000313" key="2">
    <source>
        <dbReference type="Proteomes" id="UP001060085"/>
    </source>
</evidence>
<dbReference type="Proteomes" id="UP001060085">
    <property type="component" value="Linkage Group LG01"/>
</dbReference>
<reference evidence="2" key="1">
    <citation type="journal article" date="2023" name="Nat. Plants">
        <title>Single-cell RNA sequencing provides a high-resolution roadmap for understanding the multicellular compartmentation of specialized metabolism.</title>
        <authorList>
            <person name="Sun S."/>
            <person name="Shen X."/>
            <person name="Li Y."/>
            <person name="Li Y."/>
            <person name="Wang S."/>
            <person name="Li R."/>
            <person name="Zhang H."/>
            <person name="Shen G."/>
            <person name="Guo B."/>
            <person name="Wei J."/>
            <person name="Xu J."/>
            <person name="St-Pierre B."/>
            <person name="Chen S."/>
            <person name="Sun C."/>
        </authorList>
    </citation>
    <scope>NUCLEOTIDE SEQUENCE [LARGE SCALE GENOMIC DNA]</scope>
</reference>
<accession>A0ACC0C5Z6</accession>
<evidence type="ECO:0000313" key="1">
    <source>
        <dbReference type="EMBL" id="KAI5680277.1"/>
    </source>
</evidence>
<protein>
    <submittedName>
        <fullName evidence="1">Uncharacterized protein</fullName>
    </submittedName>
</protein>
<proteinExistence type="predicted"/>
<organism evidence="1 2">
    <name type="scientific">Catharanthus roseus</name>
    <name type="common">Madagascar periwinkle</name>
    <name type="synonym">Vinca rosea</name>
    <dbReference type="NCBI Taxonomy" id="4058"/>
    <lineage>
        <taxon>Eukaryota</taxon>
        <taxon>Viridiplantae</taxon>
        <taxon>Streptophyta</taxon>
        <taxon>Embryophyta</taxon>
        <taxon>Tracheophyta</taxon>
        <taxon>Spermatophyta</taxon>
        <taxon>Magnoliopsida</taxon>
        <taxon>eudicotyledons</taxon>
        <taxon>Gunneridae</taxon>
        <taxon>Pentapetalae</taxon>
        <taxon>asterids</taxon>
        <taxon>lamiids</taxon>
        <taxon>Gentianales</taxon>
        <taxon>Apocynaceae</taxon>
        <taxon>Rauvolfioideae</taxon>
        <taxon>Vinceae</taxon>
        <taxon>Catharanthinae</taxon>
        <taxon>Catharanthus</taxon>
    </lineage>
</organism>
<sequence length="116" mass="13785">MLVTTGDLYVLHMFASALDIMSADEVRWTPYKLQEIRDCWFGYRQYIPAHPIRSQEAHMPANNRMYIMRNLFVEALWLEAPLHLLTKTWTSDLAIPLSAYTDDYMQWFLPHSHPRI</sequence>
<dbReference type="EMBL" id="CM044701">
    <property type="protein sequence ID" value="KAI5680277.1"/>
    <property type="molecule type" value="Genomic_DNA"/>
</dbReference>
<keyword evidence="2" id="KW-1185">Reference proteome</keyword>
<gene>
    <name evidence="1" type="ORF">M9H77_01504</name>
</gene>
<name>A0ACC0C5Z6_CATRO</name>